<organism evidence="2">
    <name type="scientific">viral metagenome</name>
    <dbReference type="NCBI Taxonomy" id="1070528"/>
    <lineage>
        <taxon>unclassified sequences</taxon>
        <taxon>metagenomes</taxon>
        <taxon>organismal metagenomes</taxon>
    </lineage>
</organism>
<evidence type="ECO:0000313" key="2">
    <source>
        <dbReference type="EMBL" id="QHT29060.1"/>
    </source>
</evidence>
<dbReference type="PROSITE" id="PS50800">
    <property type="entry name" value="SAP"/>
    <property type="match status" value="1"/>
</dbReference>
<reference evidence="2" key="1">
    <citation type="journal article" date="2020" name="Nature">
        <title>Giant virus diversity and host interactions through global metagenomics.</title>
        <authorList>
            <person name="Schulz F."/>
            <person name="Roux S."/>
            <person name="Paez-Espino D."/>
            <person name="Jungbluth S."/>
            <person name="Walsh D.A."/>
            <person name="Denef V.J."/>
            <person name="McMahon K.D."/>
            <person name="Konstantinidis K.T."/>
            <person name="Eloe-Fadrosh E.A."/>
            <person name="Kyrpides N.C."/>
            <person name="Woyke T."/>
        </authorList>
    </citation>
    <scope>NUCLEOTIDE SEQUENCE</scope>
    <source>
        <strain evidence="2">GVMAG-M-3300001351-8</strain>
    </source>
</reference>
<sequence>MELNLDSNNTTEIEVIKSDSPLNPDFNIPETLFTGLVDILEDQQLLLANKIAQEFNINIDDLINKCFPDQVQFNIDPPKKPQKPKKSMLTDYTQAKILEDLKVFKIAELKVILQENKLPTSGSKAVLMGKVWDILHKDLSPTDKTLDIE</sequence>
<dbReference type="Pfam" id="PF02037">
    <property type="entry name" value="SAP"/>
    <property type="match status" value="1"/>
</dbReference>
<evidence type="ECO:0000259" key="1">
    <source>
        <dbReference type="PROSITE" id="PS50800"/>
    </source>
</evidence>
<dbReference type="AlphaFoldDB" id="A0A6C0EL48"/>
<dbReference type="SUPFAM" id="SSF68906">
    <property type="entry name" value="SAP domain"/>
    <property type="match status" value="1"/>
</dbReference>
<dbReference type="EMBL" id="MN738868">
    <property type="protein sequence ID" value="QHT29060.1"/>
    <property type="molecule type" value="Genomic_DNA"/>
</dbReference>
<protein>
    <recommendedName>
        <fullName evidence="1">SAP domain-containing protein</fullName>
    </recommendedName>
</protein>
<dbReference type="InterPro" id="IPR003034">
    <property type="entry name" value="SAP_dom"/>
</dbReference>
<feature type="domain" description="SAP" evidence="1">
    <location>
        <begin position="101"/>
        <end position="135"/>
    </location>
</feature>
<dbReference type="InterPro" id="IPR036361">
    <property type="entry name" value="SAP_dom_sf"/>
</dbReference>
<name>A0A6C0EL48_9ZZZZ</name>
<accession>A0A6C0EL48</accession>
<dbReference type="Gene3D" id="1.10.720.30">
    <property type="entry name" value="SAP domain"/>
    <property type="match status" value="1"/>
</dbReference>
<proteinExistence type="predicted"/>